<protein>
    <submittedName>
        <fullName evidence="2">Cupin domain-containing protein</fullName>
    </submittedName>
</protein>
<dbReference type="OrthoDB" id="72027at2"/>
<dbReference type="AlphaFoldDB" id="A0A1H3XFH2"/>
<reference evidence="2 3" key="1">
    <citation type="submission" date="2016-10" db="EMBL/GenBank/DDBJ databases">
        <authorList>
            <person name="de Groot N.N."/>
        </authorList>
    </citation>
    <scope>NUCLEOTIDE SEQUENCE [LARGE SCALE GENOMIC DNA]</scope>
    <source>
        <strain evidence="2 3">DSM 23842</strain>
    </source>
</reference>
<evidence type="ECO:0000313" key="3">
    <source>
        <dbReference type="Proteomes" id="UP000198846"/>
    </source>
</evidence>
<gene>
    <name evidence="2" type="ORF">SAMN04487990_1054</name>
</gene>
<organism evidence="2 3">
    <name type="scientific">Bizionia paragorgiae</name>
    <dbReference type="NCBI Taxonomy" id="283786"/>
    <lineage>
        <taxon>Bacteria</taxon>
        <taxon>Pseudomonadati</taxon>
        <taxon>Bacteroidota</taxon>
        <taxon>Flavobacteriia</taxon>
        <taxon>Flavobacteriales</taxon>
        <taxon>Flavobacteriaceae</taxon>
        <taxon>Bizionia</taxon>
    </lineage>
</organism>
<dbReference type="Gene3D" id="2.60.120.10">
    <property type="entry name" value="Jelly Rolls"/>
    <property type="match status" value="1"/>
</dbReference>
<dbReference type="Pfam" id="PF07883">
    <property type="entry name" value="Cupin_2"/>
    <property type="match status" value="1"/>
</dbReference>
<dbReference type="InterPro" id="IPR014710">
    <property type="entry name" value="RmlC-like_jellyroll"/>
</dbReference>
<sequence length="185" mass="21107">MKREKSKRLNNIRFSNPIIKDEIEILYDTKEKLIFRTYLEADGGQAALHYHSQIMETFKVIKGELTVILNTKKIRLKPNEAAQIKPYDTHQFFNATHQAVVFDVEISPANHILKGLKIFYGLAKEGKVYKSGLPKNILYTAIGLQFMDAYSPNIPRKLQQLGISVLAVIGRVVGAERKLLTKYCN</sequence>
<feature type="domain" description="Cupin type-2" evidence="1">
    <location>
        <begin position="43"/>
        <end position="102"/>
    </location>
</feature>
<dbReference type="STRING" id="283786.SAMN04487990_1054"/>
<dbReference type="RefSeq" id="WP_092132946.1">
    <property type="nucleotide sequence ID" value="NZ_FNQK01000005.1"/>
</dbReference>
<evidence type="ECO:0000313" key="2">
    <source>
        <dbReference type="EMBL" id="SDZ98099.1"/>
    </source>
</evidence>
<keyword evidence="3" id="KW-1185">Reference proteome</keyword>
<name>A0A1H3XFH2_BIZPA</name>
<dbReference type="Proteomes" id="UP000198846">
    <property type="component" value="Unassembled WGS sequence"/>
</dbReference>
<evidence type="ECO:0000259" key="1">
    <source>
        <dbReference type="Pfam" id="PF07883"/>
    </source>
</evidence>
<proteinExistence type="predicted"/>
<accession>A0A1H3XFH2</accession>
<dbReference type="EMBL" id="FNQK01000005">
    <property type="protein sequence ID" value="SDZ98099.1"/>
    <property type="molecule type" value="Genomic_DNA"/>
</dbReference>
<dbReference type="InterPro" id="IPR013096">
    <property type="entry name" value="Cupin_2"/>
</dbReference>
<dbReference type="InterPro" id="IPR011051">
    <property type="entry name" value="RmlC_Cupin_sf"/>
</dbReference>
<dbReference type="SUPFAM" id="SSF51182">
    <property type="entry name" value="RmlC-like cupins"/>
    <property type="match status" value="1"/>
</dbReference>
<dbReference type="CDD" id="cd02208">
    <property type="entry name" value="cupin_RmlC-like"/>
    <property type="match status" value="1"/>
</dbReference>